<comment type="cofactor">
    <cofactor evidence="1">
        <name>Mg(2+)</name>
        <dbReference type="ChEBI" id="CHEBI:18420"/>
    </cofactor>
</comment>
<dbReference type="Pfam" id="PF00293">
    <property type="entry name" value="NUDIX"/>
    <property type="match status" value="1"/>
</dbReference>
<sequence length="277" mass="30323">MLDAAMRRALAALPAREERPAEYGAFFLGDHPVGAVPPEVAERLLKEPDASTRGERIVLEDPGSDEARDARWAALARDLRRESGLIPPLAWRNELLDVKDLDFASDRREGPSLGRCERALFRLLGMRTAAVHLIARPVEGEGFLLSKRSLTKAVGPGLWDTLSAGMVAAGETPLAAMLREAHEEAGLRLNPESLRPLGVGRAVRRVETGWMDEVNFYFDVRLPEGTVFRNLDGEADDFRCFSPEETLAALTEGRLMWEAGTGILLALGVLGSLDGTR</sequence>
<proteinExistence type="predicted"/>
<dbReference type="InterPro" id="IPR015797">
    <property type="entry name" value="NUDIX_hydrolase-like_dom_sf"/>
</dbReference>
<dbReference type="PROSITE" id="PS51462">
    <property type="entry name" value="NUDIX"/>
    <property type="match status" value="1"/>
</dbReference>
<dbReference type="OrthoDB" id="5621792at2"/>
<accession>A0A2Z6IG57</accession>
<feature type="domain" description="Nudix hydrolase" evidence="3">
    <location>
        <begin position="125"/>
        <end position="264"/>
    </location>
</feature>
<name>A0A2Z6IG57_9BURK</name>
<evidence type="ECO:0000256" key="2">
    <source>
        <dbReference type="ARBA" id="ARBA00022801"/>
    </source>
</evidence>
<dbReference type="InterPro" id="IPR000086">
    <property type="entry name" value="NUDIX_hydrolase_dom"/>
</dbReference>
<dbReference type="Gene3D" id="3.30.750.160">
    <property type="match status" value="1"/>
</dbReference>
<organism evidence="4 5">
    <name type="scientific">Sutterella megalosphaeroides</name>
    <dbReference type="NCBI Taxonomy" id="2494234"/>
    <lineage>
        <taxon>Bacteria</taxon>
        <taxon>Pseudomonadati</taxon>
        <taxon>Pseudomonadota</taxon>
        <taxon>Betaproteobacteria</taxon>
        <taxon>Burkholderiales</taxon>
        <taxon>Sutterellaceae</taxon>
        <taxon>Sutterella</taxon>
    </lineage>
</organism>
<dbReference type="SUPFAM" id="SSF55811">
    <property type="entry name" value="Nudix"/>
    <property type="match status" value="1"/>
</dbReference>
<dbReference type="Gene3D" id="3.90.79.10">
    <property type="entry name" value="Nucleoside Triphosphate Pyrophosphohydrolase"/>
    <property type="match status" value="1"/>
</dbReference>
<dbReference type="PROSITE" id="PS00893">
    <property type="entry name" value="NUDIX_BOX"/>
    <property type="match status" value="1"/>
</dbReference>
<dbReference type="Proteomes" id="UP000271003">
    <property type="component" value="Chromosome"/>
</dbReference>
<dbReference type="GO" id="GO:0016787">
    <property type="term" value="F:hydrolase activity"/>
    <property type="evidence" value="ECO:0007669"/>
    <property type="project" value="UniProtKB-KW"/>
</dbReference>
<dbReference type="InterPro" id="IPR020084">
    <property type="entry name" value="NUDIX_hydrolase_CS"/>
</dbReference>
<evidence type="ECO:0000256" key="1">
    <source>
        <dbReference type="ARBA" id="ARBA00001946"/>
    </source>
</evidence>
<evidence type="ECO:0000313" key="5">
    <source>
        <dbReference type="Proteomes" id="UP000271003"/>
    </source>
</evidence>
<dbReference type="AlphaFoldDB" id="A0A2Z6IG57"/>
<gene>
    <name evidence="4" type="ORF">SUTMEG_19890</name>
</gene>
<keyword evidence="5" id="KW-1185">Reference proteome</keyword>
<protein>
    <recommendedName>
        <fullName evidence="3">Nudix hydrolase domain-containing protein</fullName>
    </recommendedName>
</protein>
<keyword evidence="2" id="KW-0378">Hydrolase</keyword>
<evidence type="ECO:0000259" key="3">
    <source>
        <dbReference type="PROSITE" id="PS51462"/>
    </source>
</evidence>
<dbReference type="KEGG" id="sutt:SUTMEG_19890"/>
<reference evidence="4 5" key="1">
    <citation type="journal article" date="2018" name="Int. J. Syst. Evol. Microbiol.">
        <title>Mesosutterella multiformis gen. nov., sp. nov., a member of the family Sutterellaceae and Sutterella megalosphaeroides sp. nov., isolated from human faeces.</title>
        <authorList>
            <person name="Sakamoto M."/>
            <person name="Ikeyama N."/>
            <person name="Kunihiro T."/>
            <person name="Iino T."/>
            <person name="Yuki M."/>
            <person name="Ohkuma M."/>
        </authorList>
    </citation>
    <scope>NUCLEOTIDE SEQUENCE [LARGE SCALE GENOMIC DNA]</scope>
    <source>
        <strain evidence="4 5">6FBBBH3</strain>
    </source>
</reference>
<evidence type="ECO:0000313" key="4">
    <source>
        <dbReference type="EMBL" id="BBF24098.1"/>
    </source>
</evidence>
<dbReference type="EMBL" id="AP018786">
    <property type="protein sequence ID" value="BBF24098.1"/>
    <property type="molecule type" value="Genomic_DNA"/>
</dbReference>